<accession>A0A561EP64</accession>
<organism evidence="3 4">
    <name type="scientific">Kitasatospora atroaurantiaca</name>
    <dbReference type="NCBI Taxonomy" id="285545"/>
    <lineage>
        <taxon>Bacteria</taxon>
        <taxon>Bacillati</taxon>
        <taxon>Actinomycetota</taxon>
        <taxon>Actinomycetes</taxon>
        <taxon>Kitasatosporales</taxon>
        <taxon>Streptomycetaceae</taxon>
        <taxon>Kitasatospora</taxon>
    </lineage>
</organism>
<feature type="region of interest" description="Disordered" evidence="1">
    <location>
        <begin position="93"/>
        <end position="124"/>
    </location>
</feature>
<evidence type="ECO:0000256" key="1">
    <source>
        <dbReference type="SAM" id="MobiDB-lite"/>
    </source>
</evidence>
<dbReference type="EMBL" id="VIVR01000001">
    <property type="protein sequence ID" value="TWE17405.1"/>
    <property type="molecule type" value="Genomic_DNA"/>
</dbReference>
<sequence>MLAHVWGLGLGMTSAYAAAGEPATDLVSRADAPALLDQLTGTAVPALERQAAPVGQVLQDRIRAGGLPLPGQATTVPDAFAIAAVLLPAVPPQPRGDGAARASRAATPGAESRTATEAGLPAQRTSDAVAGTAHLAAIRTGPGPVGAAGPQSAAVRLQNPEQPAPEDGIALATAYPVDTDGDLTAVLVPIAAGLLLTGAAMYKHRGIPRGH</sequence>
<keyword evidence="4" id="KW-1185">Reference proteome</keyword>
<proteinExistence type="predicted"/>
<dbReference type="Proteomes" id="UP000318416">
    <property type="component" value="Unassembled WGS sequence"/>
</dbReference>
<reference evidence="3 4" key="1">
    <citation type="submission" date="2019-06" db="EMBL/GenBank/DDBJ databases">
        <title>Sequencing the genomes of 1000 actinobacteria strains.</title>
        <authorList>
            <person name="Klenk H.-P."/>
        </authorList>
    </citation>
    <scope>NUCLEOTIDE SEQUENCE [LARGE SCALE GENOMIC DNA]</scope>
    <source>
        <strain evidence="3 4">DSM 41649</strain>
    </source>
</reference>
<gene>
    <name evidence="3" type="ORF">FB465_2426</name>
</gene>
<evidence type="ECO:0000313" key="3">
    <source>
        <dbReference type="EMBL" id="TWE17405.1"/>
    </source>
</evidence>
<protein>
    <submittedName>
        <fullName evidence="3">Uncharacterized protein</fullName>
    </submittedName>
</protein>
<feature type="compositionally biased region" description="Low complexity" evidence="1">
    <location>
        <begin position="95"/>
        <end position="110"/>
    </location>
</feature>
<keyword evidence="2" id="KW-0732">Signal</keyword>
<name>A0A561EP64_9ACTN</name>
<dbReference type="AlphaFoldDB" id="A0A561EP64"/>
<evidence type="ECO:0000256" key="2">
    <source>
        <dbReference type="SAM" id="SignalP"/>
    </source>
</evidence>
<feature type="chain" id="PRO_5038731000" evidence="2">
    <location>
        <begin position="18"/>
        <end position="211"/>
    </location>
</feature>
<comment type="caution">
    <text evidence="3">The sequence shown here is derived from an EMBL/GenBank/DDBJ whole genome shotgun (WGS) entry which is preliminary data.</text>
</comment>
<evidence type="ECO:0000313" key="4">
    <source>
        <dbReference type="Proteomes" id="UP000318416"/>
    </source>
</evidence>
<feature type="signal peptide" evidence="2">
    <location>
        <begin position="1"/>
        <end position="17"/>
    </location>
</feature>